<dbReference type="PROSITE" id="PS00330">
    <property type="entry name" value="HEMOLYSIN_CALCIUM"/>
    <property type="match status" value="18"/>
</dbReference>
<dbReference type="GO" id="GO:0005576">
    <property type="term" value="C:extracellular region"/>
    <property type="evidence" value="ECO:0007669"/>
    <property type="project" value="UniProtKB-SubCell"/>
</dbReference>
<dbReference type="InterPro" id="IPR010221">
    <property type="entry name" value="VCBS_dom"/>
</dbReference>
<accession>A0A7L9U256</accession>
<dbReference type="NCBIfam" id="TIGR01965">
    <property type="entry name" value="VCBS_repeat"/>
    <property type="match status" value="6"/>
</dbReference>
<dbReference type="SUPFAM" id="SSF51120">
    <property type="entry name" value="beta-Roll"/>
    <property type="match status" value="14"/>
</dbReference>
<dbReference type="InterPro" id="IPR050557">
    <property type="entry name" value="RTX_toxin/Mannuronan_C5-epim"/>
</dbReference>
<evidence type="ECO:0000313" key="6">
    <source>
        <dbReference type="EMBL" id="QOL49084.1"/>
    </source>
</evidence>
<reference evidence="6 7" key="1">
    <citation type="submission" date="2020-10" db="EMBL/GenBank/DDBJ databases">
        <title>Genome sequencing of Massilia sp. LPB0304.</title>
        <authorList>
            <person name="Kim J."/>
        </authorList>
    </citation>
    <scope>NUCLEOTIDE SEQUENCE [LARGE SCALE GENOMIC DNA]</scope>
    <source>
        <strain evidence="6 7">LPB0304</strain>
    </source>
</reference>
<keyword evidence="3" id="KW-0106">Calcium</keyword>
<feature type="compositionally biased region" description="Low complexity" evidence="4">
    <location>
        <begin position="691"/>
        <end position="710"/>
    </location>
</feature>
<evidence type="ECO:0000256" key="3">
    <source>
        <dbReference type="ARBA" id="ARBA00022837"/>
    </source>
</evidence>
<dbReference type="InterPro" id="IPR010566">
    <property type="entry name" value="Haemolys_ca-bd"/>
</dbReference>
<feature type="region of interest" description="Disordered" evidence="4">
    <location>
        <begin position="2565"/>
        <end position="2601"/>
    </location>
</feature>
<gene>
    <name evidence="6" type="ORF">LPB04_19480</name>
</gene>
<dbReference type="InterPro" id="IPR040853">
    <property type="entry name" value="RapA2_cadherin-like"/>
</dbReference>
<dbReference type="RefSeq" id="WP_193686126.1">
    <property type="nucleotide sequence ID" value="NZ_CP062941.1"/>
</dbReference>
<dbReference type="SMART" id="SM00736">
    <property type="entry name" value="CADG"/>
    <property type="match status" value="1"/>
</dbReference>
<dbReference type="NCBIfam" id="NF012211">
    <property type="entry name" value="tand_rpt_95"/>
    <property type="match status" value="2"/>
</dbReference>
<dbReference type="InterPro" id="IPR001343">
    <property type="entry name" value="Hemolysn_Ca-bd"/>
</dbReference>
<keyword evidence="2" id="KW-0964">Secreted</keyword>
<organism evidence="6 7">
    <name type="scientific">Massilia litorea</name>
    <dbReference type="NCBI Taxonomy" id="2769491"/>
    <lineage>
        <taxon>Bacteria</taxon>
        <taxon>Pseudomonadati</taxon>
        <taxon>Pseudomonadota</taxon>
        <taxon>Betaproteobacteria</taxon>
        <taxon>Burkholderiales</taxon>
        <taxon>Oxalobacteraceae</taxon>
        <taxon>Telluria group</taxon>
        <taxon>Massilia</taxon>
    </lineage>
</organism>
<dbReference type="Gene3D" id="2.60.40.10">
    <property type="entry name" value="Immunoglobulins"/>
    <property type="match status" value="6"/>
</dbReference>
<dbReference type="Pfam" id="PF00353">
    <property type="entry name" value="HemolysinCabind"/>
    <property type="match status" value="21"/>
</dbReference>
<protein>
    <submittedName>
        <fullName evidence="6">Tandem-95 repeat protein</fullName>
    </submittedName>
</protein>
<dbReference type="PRINTS" id="PR00313">
    <property type="entry name" value="CABNDNGRPT"/>
</dbReference>
<evidence type="ECO:0000256" key="2">
    <source>
        <dbReference type="ARBA" id="ARBA00022525"/>
    </source>
</evidence>
<dbReference type="InterPro" id="IPR018511">
    <property type="entry name" value="Hemolysin-typ_Ca-bd_CS"/>
</dbReference>
<name>A0A7L9U256_9BURK</name>
<dbReference type="PANTHER" id="PTHR38340:SF1">
    <property type="entry name" value="S-LAYER PROTEIN"/>
    <property type="match status" value="1"/>
</dbReference>
<feature type="compositionally biased region" description="Polar residues" evidence="4">
    <location>
        <begin position="2580"/>
        <end position="2593"/>
    </location>
</feature>
<dbReference type="InterPro" id="IPR013783">
    <property type="entry name" value="Ig-like_fold"/>
</dbReference>
<feature type="domain" description="Dystroglycan-type cadherin-like" evidence="5">
    <location>
        <begin position="2462"/>
        <end position="2568"/>
    </location>
</feature>
<dbReference type="Pfam" id="PF06594">
    <property type="entry name" value="HCBP_related"/>
    <property type="match status" value="1"/>
</dbReference>
<dbReference type="PANTHER" id="PTHR38340">
    <property type="entry name" value="S-LAYER PROTEIN"/>
    <property type="match status" value="1"/>
</dbReference>
<keyword evidence="7" id="KW-1185">Reference proteome</keyword>
<dbReference type="GO" id="GO:0016020">
    <property type="term" value="C:membrane"/>
    <property type="evidence" value="ECO:0007669"/>
    <property type="project" value="InterPro"/>
</dbReference>
<evidence type="ECO:0000259" key="5">
    <source>
        <dbReference type="SMART" id="SM00736"/>
    </source>
</evidence>
<dbReference type="InterPro" id="IPR006644">
    <property type="entry name" value="Cadg"/>
</dbReference>
<sequence length="2741" mass="268110">MTTTNSSVTTTLSSTVDDLILTGSADINGTGNALNNTITGNSGANVLDGRGGADTLIGAAGDDTYVVDNAGDRVVENGGEGTDTVQSSVTYTLGDNVENLTLTGSGSVNGTGNALDNVITGNNGANILSGLDGNDTLIGAAGNDTLDGGTGIDTMSGGTGDDVYVVDAAGDSVIEAAGGGSDTVQSSIDYTLGDNVENLTLTGTADLAGSGNALNNLITGNSGANTVQAGAGADTVNAGAGNDFVFGGDGNDILNGQAGDDSLVGEAGNDLIDGGLGADTMEGGSGDDTYVVDNGGDLVVEAAGAGVDTVQSSIGYTLTENTENLVLTGSAVLEGSGNTLDNVINGNSGANVLYGLEGNDTLNGNGGDDRLVGGLGNDTLDGGTGVDRMEGGSGDDTYVVDNSADVVSELAGEGIDKVLAGVNYTLSAEVENLTLTGSAGTGAGNELDNTISGNNGNNLLFGMDGADVLFGNAGNDTLDGGLGADTMDGGQGDDTYVIDQAGDRVTEAVGVGNDTVRSNISYTLTDNVENLVLLGSEDLDGIGNTLANVMTGNAGNNSFAAGAGNDTLNGGAGNDLLLGEAGNDLLDGGLGADRMEGGSGDDTYILDDAGDLIIEGAGAGTDLVNAGISYTLTDNVENLNLTGTQDIAGTGNELNNIINGNAGANVLDGLAGNDTLNGGLGNDTLIGGEGNDALNGDGGDDQLQGDAGNDVLNGGTGNDRMAGGLGDDTFIVDSVLDLVVENASEGLDTVQSGVDYTLTANTENLVLTGGAGTRGTGNELDNTVTGNNANNSLFGLEGKDTLAGLYGNDTLDGGLGADLMQGGYGDDAYIVENAGDVVEELAGAGTDTVYSSIDYTLTANVENLTLTGTDDLNGAGNALNNIITGNSGNNTAAAGDGADTVYAGAGKDSISGGNGNDVLYGEAGDDQLFGDAGNDIVNGGAGADRMAGGLGDDTFVVDDNGDLVVEAAGEGTDLVQSSITYTLTDNVENLTLTGTLDIDGNGNELANIINGNTGANVLDGKAGNDTINGNLGNDTLIGGDGDDTLNGDLGDDRLQGDAGKDLLNGGVGADSMAGGTEDDVYVVDNAGDLVVENAGEGSDTVQSSITYTLTDSVENLVLTGGAVINGSGNELDNVITGNNAANTLNGGAGMDTLVGNGGDDILDGGSGADLMQGGVGNDTYVVEDAKDAVVEGAGAGTDTVQSSIDYTLTANVENLVLTGAANLSGSGNALANSITGNAGNNLIDGGAGIDTMAGGAGDDTYIADNTADLITEAANAGTDIVYASANYTLSNNVENLVLTGAAAINGTGNAQDNLITGNDAANVLSGMAGNDTILGGAGNDTLDGGVGNDVLIGGSGNDTYVIDNAADRIVENAGEGVDTVQSSFSTSLGEQLENLTLTGSANLDGSGNDADNLITGNGGNNVLDGGAGNDTLVGGAGNDTLVGGAGADSLQGGSGDDIYEVDTADTVVEAAGGGTDTVRAGFSYTLGANVENLVLQGTGDLNGTGNALANSILGTSGANVLDGGLGADTLAGAAGDDTYIVDNAGDVVIEAAGEGVDTVLASATTLLSANVEHLVLTGSANINGTGNALDNTITGNGGANLIDGGAGNDILNGGAGSDTLLGGAGDDRLDGGFDADMLQGGAGNDVYLVDNAGDTVVEAAGNGVDTVYASASHVLGANVENLVLTGGANLQGSGNASDNVLTGNSGDNLLSGMAGNDTLAGGAGNDLLLGGAGKDTYLFGAGDGNDRVIDSEGSGTLAIRGGLTAADLHAGQSGNDLVLTIVATGDSIVLADWLVQSEGVTEIVFDDGTTLDHGGIAGLLNAAPTAADDLLALGEDDGLLNVPVTRLLANDTDPDAGDVVTVIAVGQSALGVDLSLQDGMLGYEIGDAYQSLAAGEVVEDSFTYTIADAMGETSTATAHVRIVGVNDGPVTAGDSAATAEDNAAAVTGNVLANDSDIDRGTVLQVAAPGRYDGVYGNLTIAQDGSYSYALNAGAANVQALNAGETVTDTFAYVATDGIAGSAANLTITIAGANDAPVVSADVAQVSEDLAPAVSGNLLANDRDADAGTALAVAAPGTYAGIYGSLVVAQDGGYTYTLDNSLQAVQALGAGQTVVDRFSYLATDGSAQSASELAITITGTNDAPAVSADVAQVSEDLAPAVSGSLLANDRDADAGTALAVAAPGTYAGIYGSLVVAQDGGYSYNLDNSLQAVQALAAGQTVVDRFSYLATDGGAQSASELAITITGTNDAPLVSADTAQVGEDGTLVASGNLLANDHDVDAGSVLAVAAPGTYAGIYGSLVLAQDGSYTYSLDNGSQVVQALAAGQTVVDSFSYLATDGQANAASQFAVTITGTNDVPVLAADSARLTEDAAGVSGNLLANDRDVDAGTRLALTNAGTVTGSLGKLTLAQDGSYSYQLDTAAAQSLGRNASVTERFVVKASDGIAGAASTLDITVAGVNDAPIVVTQLADHDVTFNKAFSFALPAGSFKDIDKGDTLSYTAALADGTALPTWLKFDAATGTFSGTSPKQVGKIDVRVTATDAAADGSTAGSLSASDVFTLAVSHGNEGLGNGEDAAPAGHDTNQNDGPGTSPGNPGSAGGKKLSLSAGVTASNGVATLAVAAAVEAPAAGTASGPAVPSYLNFNKVAEFALPAPVVANTTSAQAFGAWLAVDLAVSKAQADSKTLTWADERNGVDTTVLAQASSGFLGSTTAFGGGQASLAAIGGVELKGFEGLGKGTKKIK</sequence>
<dbReference type="InterPro" id="IPR015919">
    <property type="entry name" value="Cadherin-like_sf"/>
</dbReference>
<feature type="region of interest" description="Disordered" evidence="4">
    <location>
        <begin position="691"/>
        <end position="719"/>
    </location>
</feature>
<evidence type="ECO:0000313" key="7">
    <source>
        <dbReference type="Proteomes" id="UP000593875"/>
    </source>
</evidence>
<dbReference type="SUPFAM" id="SSF49313">
    <property type="entry name" value="Cadherin-like"/>
    <property type="match status" value="1"/>
</dbReference>
<dbReference type="EMBL" id="CP062941">
    <property type="protein sequence ID" value="QOL49084.1"/>
    <property type="molecule type" value="Genomic_DNA"/>
</dbReference>
<proteinExistence type="predicted"/>
<evidence type="ECO:0000256" key="4">
    <source>
        <dbReference type="SAM" id="MobiDB-lite"/>
    </source>
</evidence>
<dbReference type="Proteomes" id="UP000593875">
    <property type="component" value="Chromosome"/>
</dbReference>
<evidence type="ECO:0000256" key="1">
    <source>
        <dbReference type="ARBA" id="ARBA00004613"/>
    </source>
</evidence>
<dbReference type="GO" id="GO:0005509">
    <property type="term" value="F:calcium ion binding"/>
    <property type="evidence" value="ECO:0007669"/>
    <property type="project" value="InterPro"/>
</dbReference>
<dbReference type="Pfam" id="PF05345">
    <property type="entry name" value="He_PIG"/>
    <property type="match status" value="1"/>
</dbReference>
<dbReference type="InterPro" id="IPR011049">
    <property type="entry name" value="Serralysin-like_metalloprot_C"/>
</dbReference>
<comment type="subcellular location">
    <subcellularLocation>
        <location evidence="1">Secreted</location>
    </subcellularLocation>
</comment>
<dbReference type="Gene3D" id="2.150.10.10">
    <property type="entry name" value="Serralysin-like metalloprotease, C-terminal"/>
    <property type="match status" value="11"/>
</dbReference>
<dbReference type="KEGG" id="mlir:LPB04_19480"/>
<dbReference type="Pfam" id="PF17803">
    <property type="entry name" value="Cadherin_4"/>
    <property type="match status" value="6"/>
</dbReference>